<dbReference type="Proteomes" id="UP000006039">
    <property type="component" value="Unassembled WGS sequence"/>
</dbReference>
<name>J3P2I7_GAET3</name>
<proteinExistence type="predicted"/>
<dbReference type="GeneID" id="20348191"/>
<feature type="region of interest" description="Disordered" evidence="1">
    <location>
        <begin position="83"/>
        <end position="113"/>
    </location>
</feature>
<evidence type="ECO:0000256" key="2">
    <source>
        <dbReference type="SAM" id="SignalP"/>
    </source>
</evidence>
<keyword evidence="2" id="KW-0732">Signal</keyword>
<protein>
    <submittedName>
        <fullName evidence="3 4">Uncharacterized protein</fullName>
    </submittedName>
</protein>
<sequence>MLAMIFTQLLALSAAAAAMPVPLGRPATGSSVDNIAALEARFPKLASGGAAAAAHNSLAGRYAGRRSLPIMVPEPSQKINIRRSPEEEAEIARRGYAGRPMPKRASPLPPRNN</sequence>
<feature type="compositionally biased region" description="Basic and acidic residues" evidence="1">
    <location>
        <begin position="83"/>
        <end position="93"/>
    </location>
</feature>
<accession>J3P2I7</accession>
<dbReference type="eggNOG" id="ENOG502R772">
    <property type="taxonomic scope" value="Eukaryota"/>
</dbReference>
<reference evidence="5" key="1">
    <citation type="submission" date="2010-07" db="EMBL/GenBank/DDBJ databases">
        <title>The genome sequence of Gaeumannomyces graminis var. tritici strain R3-111a-1.</title>
        <authorList>
            <consortium name="The Broad Institute Genome Sequencing Platform"/>
            <person name="Ma L.-J."/>
            <person name="Dead R."/>
            <person name="Young S."/>
            <person name="Zeng Q."/>
            <person name="Koehrsen M."/>
            <person name="Alvarado L."/>
            <person name="Berlin A."/>
            <person name="Chapman S.B."/>
            <person name="Chen Z."/>
            <person name="Freedman E."/>
            <person name="Gellesch M."/>
            <person name="Goldberg J."/>
            <person name="Griggs A."/>
            <person name="Gujja S."/>
            <person name="Heilman E.R."/>
            <person name="Heiman D."/>
            <person name="Hepburn T."/>
            <person name="Howarth C."/>
            <person name="Jen D."/>
            <person name="Larson L."/>
            <person name="Mehta T."/>
            <person name="Neiman D."/>
            <person name="Pearson M."/>
            <person name="Roberts A."/>
            <person name="Saif S."/>
            <person name="Shea T."/>
            <person name="Shenoy N."/>
            <person name="Sisk P."/>
            <person name="Stolte C."/>
            <person name="Sykes S."/>
            <person name="Walk T."/>
            <person name="White J."/>
            <person name="Yandava C."/>
            <person name="Haas B."/>
            <person name="Nusbaum C."/>
            <person name="Birren B."/>
        </authorList>
    </citation>
    <scope>NUCLEOTIDE SEQUENCE [LARGE SCALE GENOMIC DNA]</scope>
    <source>
        <strain evidence="5">R3-111a-1</strain>
    </source>
</reference>
<reference evidence="3" key="3">
    <citation type="submission" date="2010-09" db="EMBL/GenBank/DDBJ databases">
        <title>Annotation of Gaeumannomyces graminis var. tritici R3-111a-1.</title>
        <authorList>
            <consortium name="The Broad Institute Genome Sequencing Platform"/>
            <person name="Ma L.-J."/>
            <person name="Dead R."/>
            <person name="Young S.K."/>
            <person name="Zeng Q."/>
            <person name="Gargeya S."/>
            <person name="Fitzgerald M."/>
            <person name="Haas B."/>
            <person name="Abouelleil A."/>
            <person name="Alvarado L."/>
            <person name="Arachchi H.M."/>
            <person name="Berlin A."/>
            <person name="Brown A."/>
            <person name="Chapman S.B."/>
            <person name="Chen Z."/>
            <person name="Dunbar C."/>
            <person name="Freedman E."/>
            <person name="Gearin G."/>
            <person name="Gellesch M."/>
            <person name="Goldberg J."/>
            <person name="Griggs A."/>
            <person name="Gujja S."/>
            <person name="Heiman D."/>
            <person name="Howarth C."/>
            <person name="Larson L."/>
            <person name="Lui A."/>
            <person name="MacDonald P.J.P."/>
            <person name="Mehta T."/>
            <person name="Montmayeur A."/>
            <person name="Murphy C."/>
            <person name="Neiman D."/>
            <person name="Pearson M."/>
            <person name="Priest M."/>
            <person name="Roberts A."/>
            <person name="Saif S."/>
            <person name="Shea T."/>
            <person name="Shenoy N."/>
            <person name="Sisk P."/>
            <person name="Stolte C."/>
            <person name="Sykes S."/>
            <person name="Yandava C."/>
            <person name="Wortman J."/>
            <person name="Nusbaum C."/>
            <person name="Birren B."/>
        </authorList>
    </citation>
    <scope>NUCLEOTIDE SEQUENCE</scope>
    <source>
        <strain evidence="3">R3-111a-1</strain>
    </source>
</reference>
<evidence type="ECO:0000313" key="3">
    <source>
        <dbReference type="EMBL" id="EJT73879.1"/>
    </source>
</evidence>
<keyword evidence="5" id="KW-1185">Reference proteome</keyword>
<reference evidence="3" key="2">
    <citation type="submission" date="2010-07" db="EMBL/GenBank/DDBJ databases">
        <authorList>
            <consortium name="The Broad Institute Genome Sequencing Platform"/>
            <consortium name="Broad Institute Genome Sequencing Center for Infectious Disease"/>
            <person name="Ma L.-J."/>
            <person name="Dead R."/>
            <person name="Young S."/>
            <person name="Zeng Q."/>
            <person name="Koehrsen M."/>
            <person name="Alvarado L."/>
            <person name="Berlin A."/>
            <person name="Chapman S.B."/>
            <person name="Chen Z."/>
            <person name="Freedman E."/>
            <person name="Gellesch M."/>
            <person name="Goldberg J."/>
            <person name="Griggs A."/>
            <person name="Gujja S."/>
            <person name="Heilman E.R."/>
            <person name="Heiman D."/>
            <person name="Hepburn T."/>
            <person name="Howarth C."/>
            <person name="Jen D."/>
            <person name="Larson L."/>
            <person name="Mehta T."/>
            <person name="Neiman D."/>
            <person name="Pearson M."/>
            <person name="Roberts A."/>
            <person name="Saif S."/>
            <person name="Shea T."/>
            <person name="Shenoy N."/>
            <person name="Sisk P."/>
            <person name="Stolte C."/>
            <person name="Sykes S."/>
            <person name="Walk T."/>
            <person name="White J."/>
            <person name="Yandava C."/>
            <person name="Haas B."/>
            <person name="Nusbaum C."/>
            <person name="Birren B."/>
        </authorList>
    </citation>
    <scope>NUCLEOTIDE SEQUENCE</scope>
    <source>
        <strain evidence="3">R3-111a-1</strain>
    </source>
</reference>
<evidence type="ECO:0000313" key="5">
    <source>
        <dbReference type="Proteomes" id="UP000006039"/>
    </source>
</evidence>
<feature type="chain" id="PRO_5015094862" evidence="2">
    <location>
        <begin position="19"/>
        <end position="113"/>
    </location>
</feature>
<dbReference type="AlphaFoldDB" id="J3P2I7"/>
<dbReference type="EnsemblFungi" id="EJT73879">
    <property type="protein sequence ID" value="EJT73879"/>
    <property type="gene ID" value="GGTG_07733"/>
</dbReference>
<evidence type="ECO:0000256" key="1">
    <source>
        <dbReference type="SAM" id="MobiDB-lite"/>
    </source>
</evidence>
<reference evidence="4" key="4">
    <citation type="journal article" date="2015" name="G3 (Bethesda)">
        <title>Genome sequences of three phytopathogenic species of the Magnaporthaceae family of fungi.</title>
        <authorList>
            <person name="Okagaki L.H."/>
            <person name="Nunes C.C."/>
            <person name="Sailsbery J."/>
            <person name="Clay B."/>
            <person name="Brown D."/>
            <person name="John T."/>
            <person name="Oh Y."/>
            <person name="Young N."/>
            <person name="Fitzgerald M."/>
            <person name="Haas B.J."/>
            <person name="Zeng Q."/>
            <person name="Young S."/>
            <person name="Adiconis X."/>
            <person name="Fan L."/>
            <person name="Levin J.Z."/>
            <person name="Mitchell T.K."/>
            <person name="Okubara P.A."/>
            <person name="Farman M.L."/>
            <person name="Kohn L.M."/>
            <person name="Birren B."/>
            <person name="Ma L.-J."/>
            <person name="Dean R.A."/>
        </authorList>
    </citation>
    <scope>NUCLEOTIDE SEQUENCE</scope>
    <source>
        <strain evidence="4">R3-111a-1</strain>
    </source>
</reference>
<gene>
    <name evidence="4" type="primary">20348191</name>
    <name evidence="3" type="ORF">GGTG_07733</name>
</gene>
<evidence type="ECO:0000313" key="4">
    <source>
        <dbReference type="EnsemblFungi" id="EJT73879"/>
    </source>
</evidence>
<dbReference type="VEuPathDB" id="FungiDB:GGTG_07733"/>
<feature type="signal peptide" evidence="2">
    <location>
        <begin position="1"/>
        <end position="18"/>
    </location>
</feature>
<organism evidence="3">
    <name type="scientific">Gaeumannomyces tritici (strain R3-111a-1)</name>
    <name type="common">Wheat and barley take-all root rot fungus</name>
    <name type="synonym">Gaeumannomyces graminis var. tritici</name>
    <dbReference type="NCBI Taxonomy" id="644352"/>
    <lineage>
        <taxon>Eukaryota</taxon>
        <taxon>Fungi</taxon>
        <taxon>Dikarya</taxon>
        <taxon>Ascomycota</taxon>
        <taxon>Pezizomycotina</taxon>
        <taxon>Sordariomycetes</taxon>
        <taxon>Sordariomycetidae</taxon>
        <taxon>Magnaporthales</taxon>
        <taxon>Magnaporthaceae</taxon>
        <taxon>Gaeumannomyces</taxon>
    </lineage>
</organism>
<reference evidence="4" key="5">
    <citation type="submission" date="2018-04" db="UniProtKB">
        <authorList>
            <consortium name="EnsemblFungi"/>
        </authorList>
    </citation>
    <scope>IDENTIFICATION</scope>
    <source>
        <strain evidence="4">R3-111a-1</strain>
    </source>
</reference>
<dbReference type="HOGENOM" id="CLU_2133678_0_0_1"/>
<dbReference type="RefSeq" id="XP_009223823.1">
    <property type="nucleotide sequence ID" value="XM_009225559.1"/>
</dbReference>
<dbReference type="EMBL" id="GL385398">
    <property type="protein sequence ID" value="EJT73879.1"/>
    <property type="molecule type" value="Genomic_DNA"/>
</dbReference>